<evidence type="ECO:0000313" key="2">
    <source>
        <dbReference type="EMBL" id="TBX65987.1"/>
    </source>
</evidence>
<dbReference type="OrthoDB" id="1391570at2"/>
<protein>
    <recommendedName>
        <fullName evidence="4">Ig-like domain-containing protein</fullName>
    </recommendedName>
</protein>
<keyword evidence="3" id="KW-1185">Reference proteome</keyword>
<keyword evidence="1" id="KW-0732">Signal</keyword>
<feature type="non-terminal residue" evidence="2">
    <location>
        <position position="589"/>
    </location>
</feature>
<dbReference type="Gene3D" id="2.60.40.1120">
    <property type="entry name" value="Carboxypeptidase-like, regulatory domain"/>
    <property type="match status" value="1"/>
</dbReference>
<gene>
    <name evidence="2" type="ORF">EZL74_11480</name>
</gene>
<evidence type="ECO:0000313" key="3">
    <source>
        <dbReference type="Proteomes" id="UP000293300"/>
    </source>
</evidence>
<feature type="signal peptide" evidence="1">
    <location>
        <begin position="1"/>
        <end position="29"/>
    </location>
</feature>
<name>A0A4Q9YR25_9FLAO</name>
<feature type="chain" id="PRO_5020833635" description="Ig-like domain-containing protein" evidence="1">
    <location>
        <begin position="30"/>
        <end position="589"/>
    </location>
</feature>
<comment type="caution">
    <text evidence="2">The sequence shown here is derived from an EMBL/GenBank/DDBJ whole genome shotgun (WGS) entry which is preliminary data.</text>
</comment>
<evidence type="ECO:0000256" key="1">
    <source>
        <dbReference type="SAM" id="SignalP"/>
    </source>
</evidence>
<proteinExistence type="predicted"/>
<dbReference type="RefSeq" id="WP_131476766.1">
    <property type="nucleotide sequence ID" value="NZ_SJPE01000016.1"/>
</dbReference>
<dbReference type="EMBL" id="SJPE01000016">
    <property type="protein sequence ID" value="TBX65987.1"/>
    <property type="molecule type" value="Genomic_DNA"/>
</dbReference>
<organism evidence="2 3">
    <name type="scientific">Flavobacterium silvisoli</name>
    <dbReference type="NCBI Taxonomy" id="2529433"/>
    <lineage>
        <taxon>Bacteria</taxon>
        <taxon>Pseudomonadati</taxon>
        <taxon>Bacteroidota</taxon>
        <taxon>Flavobacteriia</taxon>
        <taxon>Flavobacteriales</taxon>
        <taxon>Flavobacteriaceae</taxon>
        <taxon>Flavobacterium</taxon>
    </lineage>
</organism>
<dbReference type="Proteomes" id="UP000293300">
    <property type="component" value="Unassembled WGS sequence"/>
</dbReference>
<reference evidence="2 3" key="1">
    <citation type="submission" date="2019-02" db="EMBL/GenBank/DDBJ databases">
        <title>Flavobacterium sp. RD-2-33 isolated from forest soil.</title>
        <authorList>
            <person name="Chaudhary D.K."/>
        </authorList>
    </citation>
    <scope>NUCLEOTIDE SEQUENCE [LARGE SCALE GENOMIC DNA]</scope>
    <source>
        <strain evidence="2 3">RD-2-33</strain>
    </source>
</reference>
<sequence length="589" mass="60416">MKKSIKDALCKFGLMLFLAMYTIAGKAQAVPGAQFTMSISTASATANTIDVTLSVTATNPSPGMRFSGFSTSINFNTAIINGGTISAAYVPNSRSESLNTAGLTQNSIGTATVGTIRLATVQLSGASSIDMPQGTSLTLGTWRITNTAQWATGNANLWLQDVLISGKTNSTVLAFPYGAATPQFAYTTTTPASPPGVILSHTSTVPYSLSVGQICATSGIASVTNAACFGGTGSATITLSPIPTLKDITYTGAGTGSATLTAGGAFTLTGLAAGTYSVVVSNAGCGNVTVPVTVTAPALQTNSTTAAACGSYTWTAGNGVTYTASGDYTYTDTSGACPVQRTLHLTITPETNNTTTASACGTYHWGVNDVNYTQSGTYTSVRDCHTETLVLTIIAPSTHTNIVSACGSYTWANNGQTYTASGTYNGTTTNCVTEVLALTITPSSTHTTTVSTCDSYTWLENGQTYTASGTYSSVNGCHTELLNLTINSYTITTQPATTNICGAVGSTASMSVATNVPVSSYSWQYRVPTTANPNPAWITITAANAAVYSNYDTATLGITKTSTLPAKGTQYRVLINEGDCGILASDLAS</sequence>
<dbReference type="AlphaFoldDB" id="A0A4Q9YR25"/>
<accession>A0A4Q9YR25</accession>
<evidence type="ECO:0008006" key="4">
    <source>
        <dbReference type="Google" id="ProtNLM"/>
    </source>
</evidence>